<dbReference type="RefSeq" id="WP_090760077.1">
    <property type="nucleotide sequence ID" value="NZ_FNFB01000002.1"/>
</dbReference>
<evidence type="ECO:0000256" key="2">
    <source>
        <dbReference type="ARBA" id="ARBA00022475"/>
    </source>
</evidence>
<name>A0A1G8UYF7_9ACTN</name>
<proteinExistence type="predicted"/>
<feature type="transmembrane region" description="Helical" evidence="6">
    <location>
        <begin position="164"/>
        <end position="184"/>
    </location>
</feature>
<feature type="transmembrane region" description="Helical" evidence="6">
    <location>
        <begin position="312"/>
        <end position="332"/>
    </location>
</feature>
<dbReference type="Proteomes" id="UP000198683">
    <property type="component" value="Unassembled WGS sequence"/>
</dbReference>
<dbReference type="Pfam" id="PF03706">
    <property type="entry name" value="LPG_synthase_TM"/>
    <property type="match status" value="1"/>
</dbReference>
<organism evidence="7 8">
    <name type="scientific">Nonomuraea maritima</name>
    <dbReference type="NCBI Taxonomy" id="683260"/>
    <lineage>
        <taxon>Bacteria</taxon>
        <taxon>Bacillati</taxon>
        <taxon>Actinomycetota</taxon>
        <taxon>Actinomycetes</taxon>
        <taxon>Streptosporangiales</taxon>
        <taxon>Streptosporangiaceae</taxon>
        <taxon>Nonomuraea</taxon>
    </lineage>
</organism>
<feature type="transmembrane region" description="Helical" evidence="6">
    <location>
        <begin position="132"/>
        <end position="152"/>
    </location>
</feature>
<evidence type="ECO:0000313" key="8">
    <source>
        <dbReference type="Proteomes" id="UP000198683"/>
    </source>
</evidence>
<dbReference type="InterPro" id="IPR022791">
    <property type="entry name" value="L-PG_synthase/AglD"/>
</dbReference>
<evidence type="ECO:0000256" key="4">
    <source>
        <dbReference type="ARBA" id="ARBA00022989"/>
    </source>
</evidence>
<keyword evidence="8" id="KW-1185">Reference proteome</keyword>
<evidence type="ECO:0000256" key="5">
    <source>
        <dbReference type="ARBA" id="ARBA00023136"/>
    </source>
</evidence>
<dbReference type="AlphaFoldDB" id="A0A1G8UYF7"/>
<dbReference type="PANTHER" id="PTHR39087">
    <property type="entry name" value="UPF0104 MEMBRANE PROTEIN MJ1595"/>
    <property type="match status" value="1"/>
</dbReference>
<dbReference type="EMBL" id="FNFB01000002">
    <property type="protein sequence ID" value="SDJ58145.1"/>
    <property type="molecule type" value="Genomic_DNA"/>
</dbReference>
<keyword evidence="4 6" id="KW-1133">Transmembrane helix</keyword>
<keyword evidence="3 6" id="KW-0812">Transmembrane</keyword>
<feature type="transmembrane region" description="Helical" evidence="6">
    <location>
        <begin position="55"/>
        <end position="73"/>
    </location>
</feature>
<comment type="subcellular location">
    <subcellularLocation>
        <location evidence="1">Cell membrane</location>
        <topology evidence="1">Multi-pass membrane protein</topology>
    </subcellularLocation>
</comment>
<dbReference type="PANTHER" id="PTHR39087:SF2">
    <property type="entry name" value="UPF0104 MEMBRANE PROTEIN MJ1595"/>
    <property type="match status" value="1"/>
</dbReference>
<keyword evidence="2" id="KW-1003">Cell membrane</keyword>
<evidence type="ECO:0000256" key="6">
    <source>
        <dbReference type="SAM" id="Phobius"/>
    </source>
</evidence>
<keyword evidence="5 6" id="KW-0472">Membrane</keyword>
<evidence type="ECO:0000256" key="1">
    <source>
        <dbReference type="ARBA" id="ARBA00004651"/>
    </source>
</evidence>
<evidence type="ECO:0000256" key="3">
    <source>
        <dbReference type="ARBA" id="ARBA00022692"/>
    </source>
</evidence>
<dbReference type="GO" id="GO:0005886">
    <property type="term" value="C:plasma membrane"/>
    <property type="evidence" value="ECO:0007669"/>
    <property type="project" value="UniProtKB-SubCell"/>
</dbReference>
<reference evidence="7 8" key="1">
    <citation type="submission" date="2016-10" db="EMBL/GenBank/DDBJ databases">
        <authorList>
            <person name="de Groot N.N."/>
        </authorList>
    </citation>
    <scope>NUCLEOTIDE SEQUENCE [LARGE SCALE GENOMIC DNA]</scope>
    <source>
        <strain evidence="7 8">CGMCC 4.5681</strain>
    </source>
</reference>
<sequence length="353" mass="37033">MKNKWLQIVLSVLSLGLAVLLVVYLPQIVHALTGKPVSWSEIGAVFSSLGAGQIALMTALWLLSLLAYTFVLTNSLPGLNNLQGLALNAAGSAVSNLLPFGGAVGVALSFAMTRGWGFANRAIVVMTLVSGIWNTLFRFILPAVGIIALLIAGEAPNATVARAGWTGAVSILALCAVVAAALYWDRAAALLGRALDGLTRLLRLRFHASEQFQRLRADTADVVHTRWPGLSLGMVFFLGFQWAIMAVCMQATGAWPGLAQSIAVFALSRVLTSALITPSGAGIMEGGVVLLLTTAFGVPVAPATATALLFGFWTYTVEIPFGGLALGAWALLRRRDGRNAGAQPPSAISKTPR</sequence>
<accession>A0A1G8UYF7</accession>
<gene>
    <name evidence="7" type="ORF">SAMN05421874_102299</name>
</gene>
<protein>
    <submittedName>
        <fullName evidence="7">Lysylphosphatidylglycerol synthase TM region</fullName>
    </submittedName>
</protein>
<dbReference type="STRING" id="683260.SAMN05421874_102299"/>
<dbReference type="OrthoDB" id="5182677at2"/>
<evidence type="ECO:0000313" key="7">
    <source>
        <dbReference type="EMBL" id="SDJ58145.1"/>
    </source>
</evidence>